<comment type="caution">
    <text evidence="5">The sequence shown here is derived from an EMBL/GenBank/DDBJ whole genome shotgun (WGS) entry which is preliminary data.</text>
</comment>
<organism evidence="5 6">
    <name type="scientific">Rhodomicrobium udaipurense</name>
    <dbReference type="NCBI Taxonomy" id="1202716"/>
    <lineage>
        <taxon>Bacteria</taxon>
        <taxon>Pseudomonadati</taxon>
        <taxon>Pseudomonadota</taxon>
        <taxon>Alphaproteobacteria</taxon>
        <taxon>Hyphomicrobiales</taxon>
        <taxon>Hyphomicrobiaceae</taxon>
        <taxon>Rhodomicrobium</taxon>
    </lineage>
</organism>
<evidence type="ECO:0000259" key="4">
    <source>
        <dbReference type="Pfam" id="PF25990"/>
    </source>
</evidence>
<dbReference type="Gene3D" id="2.40.50.100">
    <property type="match status" value="1"/>
</dbReference>
<keyword evidence="6" id="KW-1185">Reference proteome</keyword>
<dbReference type="GO" id="GO:0042597">
    <property type="term" value="C:periplasmic space"/>
    <property type="evidence" value="ECO:0007669"/>
    <property type="project" value="UniProtKB-SubCell"/>
</dbReference>
<accession>A0A8I1KL13</accession>
<evidence type="ECO:0000256" key="1">
    <source>
        <dbReference type="ARBA" id="ARBA00004196"/>
    </source>
</evidence>
<feature type="domain" description="YbhG-like alpha-helical hairpin" evidence="3">
    <location>
        <begin position="77"/>
        <end position="201"/>
    </location>
</feature>
<dbReference type="Pfam" id="PF25990">
    <property type="entry name" value="Beta-barrel_YknX"/>
    <property type="match status" value="1"/>
</dbReference>
<dbReference type="Proteomes" id="UP000623250">
    <property type="component" value="Unassembled WGS sequence"/>
</dbReference>
<dbReference type="RefSeq" id="WP_037235800.1">
    <property type="nucleotide sequence ID" value="NZ_JAEMUK010000008.1"/>
</dbReference>
<dbReference type="AlphaFoldDB" id="A0A8I1KL13"/>
<evidence type="ECO:0000313" key="5">
    <source>
        <dbReference type="EMBL" id="MBJ7542638.1"/>
    </source>
</evidence>
<name>A0A8I1KL13_9HYPH</name>
<feature type="domain" description="YknX-like beta-barrel" evidence="4">
    <location>
        <begin position="240"/>
        <end position="321"/>
    </location>
</feature>
<dbReference type="Pfam" id="PF25881">
    <property type="entry name" value="HH_YBHG"/>
    <property type="match status" value="1"/>
</dbReference>
<comment type="subcellular location">
    <subcellularLocation>
        <location evidence="1">Cell envelope</location>
    </subcellularLocation>
</comment>
<dbReference type="EMBL" id="JAEMUK010000008">
    <property type="protein sequence ID" value="MBJ7542638.1"/>
    <property type="molecule type" value="Genomic_DNA"/>
</dbReference>
<dbReference type="PANTHER" id="PTHR32347:SF29">
    <property type="entry name" value="UPF0194 MEMBRANE PROTEIN YBHG"/>
    <property type="match status" value="1"/>
</dbReference>
<evidence type="ECO:0000256" key="2">
    <source>
        <dbReference type="ARBA" id="ARBA00023054"/>
    </source>
</evidence>
<dbReference type="InterPro" id="IPR058636">
    <property type="entry name" value="Beta-barrel_YknX"/>
</dbReference>
<dbReference type="InterPro" id="IPR050465">
    <property type="entry name" value="UPF0194_transport"/>
</dbReference>
<dbReference type="InterPro" id="IPR059052">
    <property type="entry name" value="HH_YbhG-like"/>
</dbReference>
<protein>
    <submittedName>
        <fullName evidence="5">Secretion protein HlyD</fullName>
    </submittedName>
</protein>
<reference evidence="5 6" key="1">
    <citation type="submission" date="2020-12" db="EMBL/GenBank/DDBJ databases">
        <title>Revised draft genomes of Rhodomicrobium vannielii ATCC 17100 and Rhodomicrobium udaipurense JA643.</title>
        <authorList>
            <person name="Conners E.M."/>
            <person name="Davenport E.J."/>
            <person name="Bose A."/>
        </authorList>
    </citation>
    <scope>NUCLEOTIDE SEQUENCE [LARGE SCALE GENOMIC DNA]</scope>
    <source>
        <strain evidence="5 6">JA643</strain>
    </source>
</reference>
<dbReference type="PANTHER" id="PTHR32347">
    <property type="entry name" value="EFFLUX SYSTEM COMPONENT YKNX-RELATED"/>
    <property type="match status" value="1"/>
</dbReference>
<evidence type="ECO:0000259" key="3">
    <source>
        <dbReference type="Pfam" id="PF25881"/>
    </source>
</evidence>
<proteinExistence type="predicted"/>
<dbReference type="NCBIfam" id="NF002939">
    <property type="entry name" value="PRK03598.1"/>
    <property type="match status" value="1"/>
</dbReference>
<dbReference type="Gene3D" id="2.40.30.170">
    <property type="match status" value="1"/>
</dbReference>
<evidence type="ECO:0000313" key="6">
    <source>
        <dbReference type="Proteomes" id="UP000623250"/>
    </source>
</evidence>
<keyword evidence="2" id="KW-0175">Coiled coil</keyword>
<dbReference type="SUPFAM" id="SSF111369">
    <property type="entry name" value="HlyD-like secretion proteins"/>
    <property type="match status" value="3"/>
</dbReference>
<sequence>MKRILLIALAIVAAGGGYWWYRVSHEATGELRLHGNVEVRQVNLGFKVAGRIETLAVDEGDRVHTGQTLASLEKIYFRESLAQMRAQADQAAANYAKLKAGYRVEEIAQARAAVAEREATLANATITRKRAESLLKTPAGSQKVFDDTQAAERQAEALLNSAREALRLQEAGYRKEDIAYAKAQLDERKAVTATIERQLADADLIAPGDGTVLSRVREVGAIVQPGETVFVVSLTSPVWVRTYVTEPDLGRIRPGMPVTVHTDTPGGKVYRGKVGFISTAAEFTPKTVQTDELRTSLVYRLRVVVDGNDEELRQGMPVTVELAPASEGTPVAGTAP</sequence>
<gene>
    <name evidence="5" type="primary">hlyD</name>
    <name evidence="5" type="ORF">JDN41_03605</name>
</gene>
<dbReference type="Gene3D" id="1.10.287.470">
    <property type="entry name" value="Helix hairpin bin"/>
    <property type="match status" value="1"/>
</dbReference>